<dbReference type="InterPro" id="IPR042070">
    <property type="entry name" value="PucR_C-HTH_sf"/>
</dbReference>
<dbReference type="InterPro" id="IPR025736">
    <property type="entry name" value="PucR_C-HTH_dom"/>
</dbReference>
<dbReference type="Proteomes" id="UP000517523">
    <property type="component" value="Unassembled WGS sequence"/>
</dbReference>
<protein>
    <recommendedName>
        <fullName evidence="1">PucR C-terminal helix-turn-helix domain-containing protein</fullName>
    </recommendedName>
</protein>
<sequence>MAKWWMTSMVEMETLRSKLEQVVGGTLHMKELSKQQSESVYLPVSVSGKASTKNGKQTEHRSLRDVVMVEDKVWFPLFIKNGRVHVIEASSERVNEEVARLIGVLLSAVREQTGDAVEAQGDEERELQRLSQWIQEQLDLGRGDAELPDDLELKRLLSVEMTPFLLTCESIHASDVKGSQLKKLLRSYFDGEVVLAALRDNEWLILARKELVAGSNDEKDEDNGESETDMLPAFCMGLYELIASEWVGAFHLSAAPSFIPLKSLPGTVGMLRETIFLGRTFHVSEHVHFPWELLLERLIYSIPMEQRRRFLEQAGDHGVLFSDNETLSTLETFFQLDCNVSETAKRLYIHRNTLLYRLDKIKQETNLDVRSFGDAVLVKLTMLLYKVTKRK</sequence>
<dbReference type="RefSeq" id="WP_246426766.1">
    <property type="nucleotide sequence ID" value="NZ_JACHXJ010000004.1"/>
</dbReference>
<proteinExistence type="predicted"/>
<dbReference type="AlphaFoldDB" id="A0A839TTG1"/>
<evidence type="ECO:0000259" key="1">
    <source>
        <dbReference type="Pfam" id="PF13556"/>
    </source>
</evidence>
<gene>
    <name evidence="2" type="ORF">FHS19_004508</name>
</gene>
<evidence type="ECO:0000313" key="3">
    <source>
        <dbReference type="Proteomes" id="UP000517523"/>
    </source>
</evidence>
<feature type="domain" description="PucR C-terminal helix-turn-helix" evidence="1">
    <location>
        <begin position="327"/>
        <end position="382"/>
    </location>
</feature>
<organism evidence="2 3">
    <name type="scientific">Paenibacillus rhizosphaerae</name>
    <dbReference type="NCBI Taxonomy" id="297318"/>
    <lineage>
        <taxon>Bacteria</taxon>
        <taxon>Bacillati</taxon>
        <taxon>Bacillota</taxon>
        <taxon>Bacilli</taxon>
        <taxon>Bacillales</taxon>
        <taxon>Paenibacillaceae</taxon>
        <taxon>Paenibacillus</taxon>
    </lineage>
</organism>
<dbReference type="Gene3D" id="1.10.10.2840">
    <property type="entry name" value="PucR C-terminal helix-turn-helix domain"/>
    <property type="match status" value="1"/>
</dbReference>
<evidence type="ECO:0000313" key="2">
    <source>
        <dbReference type="EMBL" id="MBB3129803.1"/>
    </source>
</evidence>
<reference evidence="2 3" key="1">
    <citation type="submission" date="2020-08" db="EMBL/GenBank/DDBJ databases">
        <title>Genomic Encyclopedia of Type Strains, Phase III (KMG-III): the genomes of soil and plant-associated and newly described type strains.</title>
        <authorList>
            <person name="Whitman W."/>
        </authorList>
    </citation>
    <scope>NUCLEOTIDE SEQUENCE [LARGE SCALE GENOMIC DNA]</scope>
    <source>
        <strain evidence="2 3">CECT 5831</strain>
    </source>
</reference>
<dbReference type="InterPro" id="IPR009057">
    <property type="entry name" value="Homeodomain-like_sf"/>
</dbReference>
<dbReference type="EMBL" id="JACHXJ010000004">
    <property type="protein sequence ID" value="MBB3129803.1"/>
    <property type="molecule type" value="Genomic_DNA"/>
</dbReference>
<dbReference type="InterPro" id="IPR051448">
    <property type="entry name" value="CdaR-like_regulators"/>
</dbReference>
<accession>A0A839TTG1</accession>
<name>A0A839TTG1_9BACL</name>
<dbReference type="SUPFAM" id="SSF46689">
    <property type="entry name" value="Homeodomain-like"/>
    <property type="match status" value="1"/>
</dbReference>
<dbReference type="Pfam" id="PF13556">
    <property type="entry name" value="HTH_30"/>
    <property type="match status" value="1"/>
</dbReference>
<comment type="caution">
    <text evidence="2">The sequence shown here is derived from an EMBL/GenBank/DDBJ whole genome shotgun (WGS) entry which is preliminary data.</text>
</comment>
<dbReference type="PANTHER" id="PTHR33744">
    <property type="entry name" value="CARBOHYDRATE DIACID REGULATOR"/>
    <property type="match status" value="1"/>
</dbReference>
<dbReference type="PANTHER" id="PTHR33744:SF15">
    <property type="entry name" value="CARBOHYDRATE DIACID REGULATOR"/>
    <property type="match status" value="1"/>
</dbReference>